<dbReference type="PROSITE" id="PS50089">
    <property type="entry name" value="ZF_RING_2"/>
    <property type="match status" value="1"/>
</dbReference>
<keyword evidence="1" id="KW-0863">Zinc-finger</keyword>
<dbReference type="InterPro" id="IPR001841">
    <property type="entry name" value="Znf_RING"/>
</dbReference>
<evidence type="ECO:0000313" key="5">
    <source>
        <dbReference type="Proteomes" id="UP001497480"/>
    </source>
</evidence>
<dbReference type="Gene3D" id="3.30.40.10">
    <property type="entry name" value="Zinc/RING finger domain, C3HC4 (zinc finger)"/>
    <property type="match status" value="1"/>
</dbReference>
<name>A0AAV1XZ95_LUPLU</name>
<sequence length="197" mass="23066">MRSQVYGLSSSPSPTFISFLITMSLLLLVFITLAFFCIIIFFLLALFLASCNVLLGWILRRAPVSRNRQNDQNPLSSRTWMNIFLIEIWRKVIWENQGGIEIHEPRLDHVLMLPPQMKYKMHVRTTTCSNDECVICLDKFIDGENCRIFPMCNHIFHLDCIDNWLNNHATCPICRQCVSMCENNVQKDAPEHNWHDY</sequence>
<dbReference type="PANTHER" id="PTHR45676:SF61">
    <property type="entry name" value="RING-TYPE DOMAIN-CONTAINING PROTEIN"/>
    <property type="match status" value="1"/>
</dbReference>
<accession>A0AAV1XZ95</accession>
<evidence type="ECO:0000256" key="2">
    <source>
        <dbReference type="SAM" id="Phobius"/>
    </source>
</evidence>
<keyword evidence="2" id="KW-0812">Transmembrane</keyword>
<dbReference type="SUPFAM" id="SSF57850">
    <property type="entry name" value="RING/U-box"/>
    <property type="match status" value="1"/>
</dbReference>
<dbReference type="InterPro" id="IPR017900">
    <property type="entry name" value="4Fe4S_Fe_S_CS"/>
</dbReference>
<gene>
    <name evidence="4" type="ORF">LLUT_LOCUS27619</name>
</gene>
<reference evidence="4 5" key="1">
    <citation type="submission" date="2024-03" db="EMBL/GenBank/DDBJ databases">
        <authorList>
            <person name="Martinez-Hernandez J."/>
        </authorList>
    </citation>
    <scope>NUCLEOTIDE SEQUENCE [LARGE SCALE GENOMIC DNA]</scope>
</reference>
<dbReference type="GO" id="GO:0008270">
    <property type="term" value="F:zinc ion binding"/>
    <property type="evidence" value="ECO:0007669"/>
    <property type="project" value="UniProtKB-KW"/>
</dbReference>
<keyword evidence="1" id="KW-0862">Zinc</keyword>
<feature type="domain" description="RING-type" evidence="3">
    <location>
        <begin position="133"/>
        <end position="175"/>
    </location>
</feature>
<keyword evidence="1" id="KW-0479">Metal-binding</keyword>
<dbReference type="SMART" id="SM00184">
    <property type="entry name" value="RING"/>
    <property type="match status" value="1"/>
</dbReference>
<feature type="transmembrane region" description="Helical" evidence="2">
    <location>
        <begin position="12"/>
        <end position="32"/>
    </location>
</feature>
<evidence type="ECO:0000256" key="1">
    <source>
        <dbReference type="PROSITE-ProRule" id="PRU00175"/>
    </source>
</evidence>
<dbReference type="PROSITE" id="PS00198">
    <property type="entry name" value="4FE4S_FER_1"/>
    <property type="match status" value="1"/>
</dbReference>
<organism evidence="4 5">
    <name type="scientific">Lupinus luteus</name>
    <name type="common">European yellow lupine</name>
    <dbReference type="NCBI Taxonomy" id="3873"/>
    <lineage>
        <taxon>Eukaryota</taxon>
        <taxon>Viridiplantae</taxon>
        <taxon>Streptophyta</taxon>
        <taxon>Embryophyta</taxon>
        <taxon>Tracheophyta</taxon>
        <taxon>Spermatophyta</taxon>
        <taxon>Magnoliopsida</taxon>
        <taxon>eudicotyledons</taxon>
        <taxon>Gunneridae</taxon>
        <taxon>Pentapetalae</taxon>
        <taxon>rosids</taxon>
        <taxon>fabids</taxon>
        <taxon>Fabales</taxon>
        <taxon>Fabaceae</taxon>
        <taxon>Papilionoideae</taxon>
        <taxon>50 kb inversion clade</taxon>
        <taxon>genistoids sensu lato</taxon>
        <taxon>core genistoids</taxon>
        <taxon>Genisteae</taxon>
        <taxon>Lupinus</taxon>
    </lineage>
</organism>
<dbReference type="Pfam" id="PF13639">
    <property type="entry name" value="zf-RING_2"/>
    <property type="match status" value="1"/>
</dbReference>
<dbReference type="Proteomes" id="UP001497480">
    <property type="component" value="Unassembled WGS sequence"/>
</dbReference>
<dbReference type="AlphaFoldDB" id="A0AAV1XZ95"/>
<feature type="transmembrane region" description="Helical" evidence="2">
    <location>
        <begin position="38"/>
        <end position="59"/>
    </location>
</feature>
<keyword evidence="2" id="KW-0472">Membrane</keyword>
<evidence type="ECO:0000313" key="4">
    <source>
        <dbReference type="EMBL" id="CAL0326559.1"/>
    </source>
</evidence>
<dbReference type="GO" id="GO:0016567">
    <property type="term" value="P:protein ubiquitination"/>
    <property type="evidence" value="ECO:0007669"/>
    <property type="project" value="TreeGrafter"/>
</dbReference>
<proteinExistence type="predicted"/>
<keyword evidence="5" id="KW-1185">Reference proteome</keyword>
<dbReference type="InterPro" id="IPR013083">
    <property type="entry name" value="Znf_RING/FYVE/PHD"/>
</dbReference>
<keyword evidence="2" id="KW-1133">Transmembrane helix</keyword>
<protein>
    <recommendedName>
        <fullName evidence="3">RING-type domain-containing protein</fullName>
    </recommendedName>
</protein>
<comment type="caution">
    <text evidence="4">The sequence shown here is derived from an EMBL/GenBank/DDBJ whole genome shotgun (WGS) entry which is preliminary data.</text>
</comment>
<evidence type="ECO:0000259" key="3">
    <source>
        <dbReference type="PROSITE" id="PS50089"/>
    </source>
</evidence>
<dbReference type="PANTHER" id="PTHR45676">
    <property type="entry name" value="RING-H2 FINGER PROTEIN ATL51-RELATED"/>
    <property type="match status" value="1"/>
</dbReference>
<dbReference type="CDD" id="cd16461">
    <property type="entry name" value="RING-H2_EL5-like"/>
    <property type="match status" value="1"/>
</dbReference>
<dbReference type="EMBL" id="CAXHTB010000019">
    <property type="protein sequence ID" value="CAL0326559.1"/>
    <property type="molecule type" value="Genomic_DNA"/>
</dbReference>